<reference evidence="1 2" key="1">
    <citation type="submission" date="2019-02" db="EMBL/GenBank/DDBJ databases">
        <title>Kribbella capetownensis sp. nov. and Kribbella speibonae sp. nov., isolated from soil.</title>
        <authorList>
            <person name="Curtis S.M."/>
            <person name="Norton I."/>
            <person name="Everest G.J."/>
            <person name="Meyers P.R."/>
        </authorList>
    </citation>
    <scope>NUCLEOTIDE SEQUENCE [LARGE SCALE GENOMIC DNA]</scope>
    <source>
        <strain evidence="1 2">YM53</strain>
    </source>
</reference>
<gene>
    <name evidence="1" type="ORF">E0H75_10625</name>
</gene>
<sequence>MPSGLRPPGRSPNLSALKESVRQLLDLDDETAVMIRQLDCTEPGCPPVETVVAVLPMAGEARRWTLHRPVDQITPADLRDLIQTEPEQAPEGA</sequence>
<protein>
    <submittedName>
        <fullName evidence="1">Uncharacterized protein</fullName>
    </submittedName>
</protein>
<organism evidence="1 2">
    <name type="scientific">Kribbella capetownensis</name>
    <dbReference type="NCBI Taxonomy" id="1572659"/>
    <lineage>
        <taxon>Bacteria</taxon>
        <taxon>Bacillati</taxon>
        <taxon>Actinomycetota</taxon>
        <taxon>Actinomycetes</taxon>
        <taxon>Propionibacteriales</taxon>
        <taxon>Kribbellaceae</taxon>
        <taxon>Kribbella</taxon>
    </lineage>
</organism>
<proteinExistence type="predicted"/>
<accession>A0A4R0JVK9</accession>
<dbReference type="RefSeq" id="WP_131513302.1">
    <property type="nucleotide sequence ID" value="NZ_SJKD01000002.1"/>
</dbReference>
<evidence type="ECO:0000313" key="2">
    <source>
        <dbReference type="Proteomes" id="UP000293342"/>
    </source>
</evidence>
<name>A0A4R0JVK9_9ACTN</name>
<keyword evidence="2" id="KW-1185">Reference proteome</keyword>
<evidence type="ECO:0000313" key="1">
    <source>
        <dbReference type="EMBL" id="TCC50647.1"/>
    </source>
</evidence>
<dbReference type="OrthoDB" id="7067390at2"/>
<comment type="caution">
    <text evidence="1">The sequence shown here is derived from an EMBL/GenBank/DDBJ whole genome shotgun (WGS) entry which is preliminary data.</text>
</comment>
<dbReference type="EMBL" id="SJKD01000002">
    <property type="protein sequence ID" value="TCC50647.1"/>
    <property type="molecule type" value="Genomic_DNA"/>
</dbReference>
<dbReference type="Proteomes" id="UP000293342">
    <property type="component" value="Unassembled WGS sequence"/>
</dbReference>
<dbReference type="AlphaFoldDB" id="A0A4R0JVK9"/>